<comment type="caution">
    <text evidence="4">The sequence shown here is derived from an EMBL/GenBank/DDBJ whole genome shotgun (WGS) entry which is preliminary data.</text>
</comment>
<keyword evidence="5" id="KW-1185">Reference proteome</keyword>
<dbReference type="InterPro" id="IPR006099">
    <property type="entry name" value="MeMalonylCoA_mutase_a/b_cat"/>
</dbReference>
<proteinExistence type="predicted"/>
<evidence type="ECO:0000259" key="3">
    <source>
        <dbReference type="Pfam" id="PF01642"/>
    </source>
</evidence>
<dbReference type="InterPro" id="IPR006098">
    <property type="entry name" value="MMCoA_mutase_a_cat"/>
</dbReference>
<keyword evidence="1" id="KW-0413">Isomerase</keyword>
<dbReference type="RefSeq" id="WP_343186237.1">
    <property type="nucleotide sequence ID" value="NZ_JBCITM010000010.1"/>
</dbReference>
<name>A0ABU9VUR8_9CLOT</name>
<sequence length="558" mass="61953">MAEKEKLDALRTRKQQWDEKTAKSLERFPERKEKFVTGSSEPVERLYTSLDLEGFDESEQLGLPGEYPFTRGVQPTMYRGRFWTMRQYAGFATAEESNKRYKYLLEQGQTGLSVAFDLPTQIGYDSDHALSEGEVGKVGVAIDSLKDMEILFDGIPLDQVSTSMTINAPASVLLAMYIAVAEKQGVSPGQLRGTIQNDILKEYIARGTYIFPVEPSMRLITNIFEYCSKEVPQWNTISISGYHIREAGSSAVQEVAFTLADGMAYVEAAIEAGLEVDSFAPRLSFFFNAHNDLLEEVAKFRAARRIWAKLMKEKYGAKSEKSMMLKFHTQTGGSTLTAQQPDNNIVRVAIQTLAAVLGGTQSLHTNSKDEALALPTEDSVRIALRTQQIVAHESGVAETADPLAGSYYVEDLTNRIEAGAMAYINRITEMGGAPAAIEKGYIQKEIMDSAYEYQKQIEKNERIVVGLNKFQVKESAPKGLLRVDPSVGEMQKAKLDQLRAERDNQQVSDRLAALKEAAVTEANLMPFILDAVKAYATLGEICGTLREVFGEYQQSVVL</sequence>
<dbReference type="SUPFAM" id="SSF51703">
    <property type="entry name" value="Cobalamin (vitamin B12)-dependent enzymes"/>
    <property type="match status" value="1"/>
</dbReference>
<feature type="region of interest" description="Disordered" evidence="2">
    <location>
        <begin position="1"/>
        <end position="23"/>
    </location>
</feature>
<dbReference type="PANTHER" id="PTHR48101">
    <property type="entry name" value="METHYLMALONYL-COA MUTASE, MITOCHONDRIAL-RELATED"/>
    <property type="match status" value="1"/>
</dbReference>
<dbReference type="NCBIfam" id="TIGR00641">
    <property type="entry name" value="acid_CoA_mut_N"/>
    <property type="match status" value="1"/>
</dbReference>
<evidence type="ECO:0000313" key="4">
    <source>
        <dbReference type="EMBL" id="MEN1760914.1"/>
    </source>
</evidence>
<reference evidence="4 5" key="1">
    <citation type="submission" date="2024-04" db="EMBL/GenBank/DDBJ databases">
        <title>Genome sequencing and metabolic network reconstruction of aminoacids and betaine degradation by Anoxynatronum sibiricum.</title>
        <authorList>
            <person name="Detkova E.N."/>
            <person name="Boltjanskaja Y.V."/>
            <person name="Mardanov A.V."/>
            <person name="Kevbrin V."/>
        </authorList>
    </citation>
    <scope>NUCLEOTIDE SEQUENCE [LARGE SCALE GENOMIC DNA]</scope>
    <source>
        <strain evidence="4 5">Z-7981</strain>
    </source>
</reference>
<evidence type="ECO:0000256" key="2">
    <source>
        <dbReference type="SAM" id="MobiDB-lite"/>
    </source>
</evidence>
<dbReference type="EMBL" id="JBCITM010000010">
    <property type="protein sequence ID" value="MEN1760914.1"/>
    <property type="molecule type" value="Genomic_DNA"/>
</dbReference>
<dbReference type="CDD" id="cd03680">
    <property type="entry name" value="MM_CoA_mutase_ICM_like"/>
    <property type="match status" value="1"/>
</dbReference>
<accession>A0ABU9VUR8</accession>
<organism evidence="4 5">
    <name type="scientific">Anoxynatronum sibiricum</name>
    <dbReference type="NCBI Taxonomy" id="210623"/>
    <lineage>
        <taxon>Bacteria</taxon>
        <taxon>Bacillati</taxon>
        <taxon>Bacillota</taxon>
        <taxon>Clostridia</taxon>
        <taxon>Eubacteriales</taxon>
        <taxon>Clostridiaceae</taxon>
        <taxon>Anoxynatronum</taxon>
    </lineage>
</organism>
<evidence type="ECO:0000256" key="1">
    <source>
        <dbReference type="ARBA" id="ARBA00023235"/>
    </source>
</evidence>
<evidence type="ECO:0000313" key="5">
    <source>
        <dbReference type="Proteomes" id="UP001407405"/>
    </source>
</evidence>
<feature type="domain" description="Methylmalonyl-CoA mutase alpha/beta chain catalytic" evidence="3">
    <location>
        <begin position="39"/>
        <end position="551"/>
    </location>
</feature>
<dbReference type="PANTHER" id="PTHR48101:SF1">
    <property type="entry name" value="METHYLMALONYL-COA MUTASE, LARGE SUBUNIT"/>
    <property type="match status" value="1"/>
</dbReference>
<dbReference type="Proteomes" id="UP001407405">
    <property type="component" value="Unassembled WGS sequence"/>
</dbReference>
<gene>
    <name evidence="4" type="ORF">AAIG11_10530</name>
</gene>
<dbReference type="Gene3D" id="3.20.20.240">
    <property type="entry name" value="Methylmalonyl-CoA mutase"/>
    <property type="match status" value="1"/>
</dbReference>
<dbReference type="InterPro" id="IPR016176">
    <property type="entry name" value="Cbl-dep_enz_cat"/>
</dbReference>
<protein>
    <submittedName>
        <fullName evidence="4">Methylmalonyl-CoA mutase family protein</fullName>
    </submittedName>
</protein>
<dbReference type="Pfam" id="PF01642">
    <property type="entry name" value="MM_CoA_mutase"/>
    <property type="match status" value="1"/>
</dbReference>